<accession>A0ABM0Q4N3</accession>
<sequence length="138" mass="15234">DKAVVLGLIDTIDTIMGHISFNLQVGKPRVTIMGSSFMAEFSVIKVIPRVMNASHYRFPARGQSYIEIPHEAFHSPGWTTIVGLFYHSVHYYLNNIQPAKTKTLDASACSFTIRESAQPSEETWALLYGGCLGLGLAD</sequence>
<reference evidence="2" key="1">
    <citation type="submission" date="2025-08" db="UniProtKB">
        <authorList>
            <consortium name="RefSeq"/>
        </authorList>
    </citation>
    <scope>IDENTIFICATION</scope>
</reference>
<proteinExistence type="predicted"/>
<organism evidence="1 2">
    <name type="scientific">Galeopterus variegatus</name>
    <name type="common">Malayan flying lemur</name>
    <name type="synonym">Cynocephalus variegatus</name>
    <dbReference type="NCBI Taxonomy" id="482537"/>
    <lineage>
        <taxon>Eukaryota</taxon>
        <taxon>Metazoa</taxon>
        <taxon>Chordata</taxon>
        <taxon>Craniata</taxon>
        <taxon>Vertebrata</taxon>
        <taxon>Euteleostomi</taxon>
        <taxon>Mammalia</taxon>
        <taxon>Eutheria</taxon>
        <taxon>Euarchontoglires</taxon>
        <taxon>Dermoptera</taxon>
        <taxon>Cynocephalidae</taxon>
        <taxon>Galeopterus</taxon>
    </lineage>
</organism>
<feature type="non-terminal residue" evidence="2">
    <location>
        <position position="138"/>
    </location>
</feature>
<evidence type="ECO:0000313" key="2">
    <source>
        <dbReference type="RefSeq" id="XP_008563324.1"/>
    </source>
</evidence>
<protein>
    <submittedName>
        <fullName evidence="2">Probable G-protein coupled receptor 133</fullName>
    </submittedName>
</protein>
<keyword evidence="1" id="KW-1185">Reference proteome</keyword>
<gene>
    <name evidence="2" type="primary">LOC103583924</name>
</gene>
<evidence type="ECO:0000313" key="1">
    <source>
        <dbReference type="Proteomes" id="UP000694923"/>
    </source>
</evidence>
<feature type="non-terminal residue" evidence="2">
    <location>
        <position position="1"/>
    </location>
</feature>
<dbReference type="RefSeq" id="XP_008563324.1">
    <property type="nucleotide sequence ID" value="XM_008565102.1"/>
</dbReference>
<keyword evidence="2" id="KW-0675">Receptor</keyword>
<dbReference type="GeneID" id="103583924"/>
<name>A0ABM0Q4N3_GALVR</name>
<dbReference type="Proteomes" id="UP000694923">
    <property type="component" value="Unplaced"/>
</dbReference>